<dbReference type="PIRSF" id="PIRSF036893">
    <property type="entry name" value="Lipocalin_ApoD"/>
    <property type="match status" value="1"/>
</dbReference>
<dbReference type="InterPro" id="IPR022271">
    <property type="entry name" value="Lipocalin_ApoD"/>
</dbReference>
<evidence type="ECO:0000313" key="5">
    <source>
        <dbReference type="EMBL" id="CAH2044961.1"/>
    </source>
</evidence>
<evidence type="ECO:0000256" key="3">
    <source>
        <dbReference type="SAM" id="SignalP"/>
    </source>
</evidence>
<organism evidence="5 6">
    <name type="scientific">Iphiclides podalirius</name>
    <name type="common">scarce swallowtail</name>
    <dbReference type="NCBI Taxonomy" id="110791"/>
    <lineage>
        <taxon>Eukaryota</taxon>
        <taxon>Metazoa</taxon>
        <taxon>Ecdysozoa</taxon>
        <taxon>Arthropoda</taxon>
        <taxon>Hexapoda</taxon>
        <taxon>Insecta</taxon>
        <taxon>Pterygota</taxon>
        <taxon>Neoptera</taxon>
        <taxon>Endopterygota</taxon>
        <taxon>Lepidoptera</taxon>
        <taxon>Glossata</taxon>
        <taxon>Ditrysia</taxon>
        <taxon>Papilionoidea</taxon>
        <taxon>Papilionidae</taxon>
        <taxon>Papilioninae</taxon>
        <taxon>Iphiclides</taxon>
    </lineage>
</organism>
<dbReference type="InterPro" id="IPR000566">
    <property type="entry name" value="Lipocln_cytosolic_FA-bd_dom"/>
</dbReference>
<comment type="similarity">
    <text evidence="1">Belongs to the calycin superfamily. Lipocalin family.</text>
</comment>
<dbReference type="PANTHER" id="PTHR10612">
    <property type="entry name" value="APOLIPOPROTEIN D"/>
    <property type="match status" value="1"/>
</dbReference>
<dbReference type="InterPro" id="IPR012674">
    <property type="entry name" value="Calycin"/>
</dbReference>
<dbReference type="PRINTS" id="PR01273">
    <property type="entry name" value="INVTBRTCOLOR"/>
</dbReference>
<feature type="chain" id="PRO_5046727900" description="Lipocalin/cytosolic fatty-acid binding domain-containing protein" evidence="3">
    <location>
        <begin position="23"/>
        <end position="211"/>
    </location>
</feature>
<evidence type="ECO:0000313" key="6">
    <source>
        <dbReference type="Proteomes" id="UP000837857"/>
    </source>
</evidence>
<proteinExistence type="inferred from homology"/>
<feature type="non-terminal residue" evidence="5">
    <location>
        <position position="211"/>
    </location>
</feature>
<name>A0ABN8HZU4_9NEOP</name>
<sequence>MFGSKRLTFLILTAIQLKLSSNQVLQFGPCGKVQPVKFFDLEKFLGLWYEVERFPAWYEESAKCASKRFQACGRRIEIEYAFVRDAIQYILHVNSTYIPGDDAVFTFEKNNIDPVGIPLSVIATDYTNYAILYGCRMNEQLDIKYISAWILSRSKILPSHILETAYREINSLSYVSTAYLEPVDQNDSNCAHHWTAHVHAEDAKEEEKDEL</sequence>
<dbReference type="PANTHER" id="PTHR10612:SF34">
    <property type="entry name" value="APOLIPOPROTEIN D"/>
    <property type="match status" value="1"/>
</dbReference>
<keyword evidence="2" id="KW-1015">Disulfide bond</keyword>
<dbReference type="Proteomes" id="UP000837857">
    <property type="component" value="Chromosome 16"/>
</dbReference>
<evidence type="ECO:0000256" key="2">
    <source>
        <dbReference type="ARBA" id="ARBA00023157"/>
    </source>
</evidence>
<feature type="signal peptide" evidence="3">
    <location>
        <begin position="1"/>
        <end position="22"/>
    </location>
</feature>
<dbReference type="InterPro" id="IPR003057">
    <property type="entry name" value="Invtbrt_color"/>
</dbReference>
<dbReference type="EMBL" id="OW152828">
    <property type="protein sequence ID" value="CAH2044961.1"/>
    <property type="molecule type" value="Genomic_DNA"/>
</dbReference>
<keyword evidence="6" id="KW-1185">Reference proteome</keyword>
<dbReference type="Gene3D" id="2.40.128.20">
    <property type="match status" value="1"/>
</dbReference>
<dbReference type="SUPFAM" id="SSF50814">
    <property type="entry name" value="Lipocalins"/>
    <property type="match status" value="1"/>
</dbReference>
<protein>
    <recommendedName>
        <fullName evidence="4">Lipocalin/cytosolic fatty-acid binding domain-containing protein</fullName>
    </recommendedName>
</protein>
<feature type="domain" description="Lipocalin/cytosolic fatty-acid binding" evidence="4">
    <location>
        <begin position="103"/>
        <end position="168"/>
    </location>
</feature>
<gene>
    <name evidence="5" type="ORF">IPOD504_LOCUS4868</name>
</gene>
<keyword evidence="3" id="KW-0732">Signal</keyword>
<evidence type="ECO:0000259" key="4">
    <source>
        <dbReference type="Pfam" id="PF00061"/>
    </source>
</evidence>
<dbReference type="Pfam" id="PF00061">
    <property type="entry name" value="Lipocalin"/>
    <property type="match status" value="1"/>
</dbReference>
<accession>A0ABN8HZU4</accession>
<reference evidence="5" key="1">
    <citation type="submission" date="2022-03" db="EMBL/GenBank/DDBJ databases">
        <authorList>
            <person name="Martin H S."/>
        </authorList>
    </citation>
    <scope>NUCLEOTIDE SEQUENCE</scope>
</reference>
<evidence type="ECO:0000256" key="1">
    <source>
        <dbReference type="ARBA" id="ARBA00006889"/>
    </source>
</evidence>